<dbReference type="OMA" id="PFYAVGQ"/>
<dbReference type="Gene3D" id="3.40.50.2020">
    <property type="match status" value="1"/>
</dbReference>
<proteinExistence type="predicted"/>
<dbReference type="Pfam" id="PF00156">
    <property type="entry name" value="Pribosyltran"/>
    <property type="match status" value="1"/>
</dbReference>
<name>D3BEK0_HETP5</name>
<sequence>MFKDRKDAGQKLRDKLLNFKGVSNTVVVGLPRGGVPVAFEIANDLSLPLDIVVPRKIGAPFNKEYAIGAIAEDGKAYFDREAIEHLGVSTKYLESEMEKQRAESKRRLRVYRGERPPVDFKDKTILLVDDGIATGSTVKAAIESLKVHHPKEIIVAVPVGPQDTISELKESINQVICLATPHPFNAVGCFYSFFDQTDDDTVIEMMKHKPLTPSQ</sequence>
<protein>
    <recommendedName>
        <fullName evidence="1">Phosphoribosyltransferase domain-containing protein</fullName>
    </recommendedName>
</protein>
<feature type="domain" description="Phosphoribosyltransferase" evidence="1">
    <location>
        <begin position="18"/>
        <end position="175"/>
    </location>
</feature>
<organism evidence="2 3">
    <name type="scientific">Heterostelium pallidum (strain ATCC 26659 / Pp 5 / PN500)</name>
    <name type="common">Cellular slime mold</name>
    <name type="synonym">Polysphondylium pallidum</name>
    <dbReference type="NCBI Taxonomy" id="670386"/>
    <lineage>
        <taxon>Eukaryota</taxon>
        <taxon>Amoebozoa</taxon>
        <taxon>Evosea</taxon>
        <taxon>Eumycetozoa</taxon>
        <taxon>Dictyostelia</taxon>
        <taxon>Acytosteliales</taxon>
        <taxon>Acytosteliaceae</taxon>
        <taxon>Heterostelium</taxon>
    </lineage>
</organism>
<dbReference type="InParanoid" id="D3BEK0"/>
<accession>D3BEK0</accession>
<dbReference type="RefSeq" id="XP_020432451.1">
    <property type="nucleotide sequence ID" value="XM_020578003.1"/>
</dbReference>
<dbReference type="CDD" id="cd06223">
    <property type="entry name" value="PRTases_typeI"/>
    <property type="match status" value="1"/>
</dbReference>
<dbReference type="STRING" id="670386.D3BEK0"/>
<evidence type="ECO:0000313" key="2">
    <source>
        <dbReference type="EMBL" id="EFA80331.1"/>
    </source>
</evidence>
<dbReference type="AlphaFoldDB" id="D3BEK0"/>
<dbReference type="GeneID" id="31362645"/>
<gene>
    <name evidence="2" type="ORF">PPL_07164</name>
</gene>
<dbReference type="InterPro" id="IPR029057">
    <property type="entry name" value="PRTase-like"/>
</dbReference>
<dbReference type="SUPFAM" id="SSF53271">
    <property type="entry name" value="PRTase-like"/>
    <property type="match status" value="1"/>
</dbReference>
<dbReference type="Proteomes" id="UP000001396">
    <property type="component" value="Unassembled WGS sequence"/>
</dbReference>
<evidence type="ECO:0000259" key="1">
    <source>
        <dbReference type="Pfam" id="PF00156"/>
    </source>
</evidence>
<dbReference type="EMBL" id="ADBJ01000031">
    <property type="protein sequence ID" value="EFA80331.1"/>
    <property type="molecule type" value="Genomic_DNA"/>
</dbReference>
<evidence type="ECO:0000313" key="3">
    <source>
        <dbReference type="Proteomes" id="UP000001396"/>
    </source>
</evidence>
<dbReference type="Gene3D" id="3.30.1310.20">
    <property type="entry name" value="PRTase-like"/>
    <property type="match status" value="1"/>
</dbReference>
<reference evidence="2 3" key="1">
    <citation type="journal article" date="2011" name="Genome Res.">
        <title>Phylogeny-wide analysis of social amoeba genomes highlights ancient origins for complex intercellular communication.</title>
        <authorList>
            <person name="Heidel A.J."/>
            <person name="Lawal H.M."/>
            <person name="Felder M."/>
            <person name="Schilde C."/>
            <person name="Helps N.R."/>
            <person name="Tunggal B."/>
            <person name="Rivero F."/>
            <person name="John U."/>
            <person name="Schleicher M."/>
            <person name="Eichinger L."/>
            <person name="Platzer M."/>
            <person name="Noegel A.A."/>
            <person name="Schaap P."/>
            <person name="Gloeckner G."/>
        </authorList>
    </citation>
    <scope>NUCLEOTIDE SEQUENCE [LARGE SCALE GENOMIC DNA]</scope>
    <source>
        <strain evidence="3">ATCC 26659 / Pp 5 / PN500</strain>
    </source>
</reference>
<dbReference type="InterPro" id="IPR000836">
    <property type="entry name" value="PRTase_dom"/>
</dbReference>
<keyword evidence="3" id="KW-1185">Reference proteome</keyword>
<comment type="caution">
    <text evidence="2">The sequence shown here is derived from an EMBL/GenBank/DDBJ whole genome shotgun (WGS) entry which is preliminary data.</text>
</comment>